<gene>
    <name evidence="2" type="ORF">PtA15_3A884</name>
</gene>
<keyword evidence="1" id="KW-1133">Transmembrane helix</keyword>
<reference evidence="2" key="1">
    <citation type="submission" date="2022-10" db="EMBL/GenBank/DDBJ databases">
        <title>Puccinia triticina Genome sequencing and assembly.</title>
        <authorList>
            <person name="Li C."/>
        </authorList>
    </citation>
    <scope>NUCLEOTIDE SEQUENCE</scope>
    <source>
        <strain evidence="2">Pt15</strain>
    </source>
</reference>
<evidence type="ECO:0000256" key="1">
    <source>
        <dbReference type="SAM" id="Phobius"/>
    </source>
</evidence>
<dbReference type="RefSeq" id="XP_053019068.1">
    <property type="nucleotide sequence ID" value="XM_053167896.1"/>
</dbReference>
<dbReference type="Proteomes" id="UP001164743">
    <property type="component" value="Chromosome 3A"/>
</dbReference>
<evidence type="ECO:0000313" key="2">
    <source>
        <dbReference type="EMBL" id="WAQ83513.1"/>
    </source>
</evidence>
<keyword evidence="1" id="KW-0812">Transmembrane</keyword>
<feature type="transmembrane region" description="Helical" evidence="1">
    <location>
        <begin position="99"/>
        <end position="119"/>
    </location>
</feature>
<name>A0ABY7CE76_9BASI</name>
<organism evidence="2 3">
    <name type="scientific">Puccinia triticina</name>
    <dbReference type="NCBI Taxonomy" id="208348"/>
    <lineage>
        <taxon>Eukaryota</taxon>
        <taxon>Fungi</taxon>
        <taxon>Dikarya</taxon>
        <taxon>Basidiomycota</taxon>
        <taxon>Pucciniomycotina</taxon>
        <taxon>Pucciniomycetes</taxon>
        <taxon>Pucciniales</taxon>
        <taxon>Pucciniaceae</taxon>
        <taxon>Puccinia</taxon>
    </lineage>
</organism>
<dbReference type="GeneID" id="77808791"/>
<keyword evidence="3" id="KW-1185">Reference proteome</keyword>
<accession>A0ABY7CE76</accession>
<dbReference type="EMBL" id="CP110423">
    <property type="protein sequence ID" value="WAQ83513.1"/>
    <property type="molecule type" value="Genomic_DNA"/>
</dbReference>
<evidence type="ECO:0000313" key="3">
    <source>
        <dbReference type="Proteomes" id="UP001164743"/>
    </source>
</evidence>
<protein>
    <submittedName>
        <fullName evidence="2">Uncharacterized protein</fullName>
    </submittedName>
</protein>
<keyword evidence="1" id="KW-0472">Membrane</keyword>
<proteinExistence type="predicted"/>
<sequence>MATLTLHLVYNLSNIHLTHSFQYAQGSFRLSGKKQEEEDKIFTEQVLACPRFQLASYSVSTSLCVVLQGSAYITSVVYFSPPTLLKNFYYTRLEPVFSSVLILCLLGLCDLRCFPLFFLG</sequence>